<reference evidence="7 8" key="1">
    <citation type="journal article" date="2018" name="IMA Fungus">
        <title>IMA Genome-F 9: Draft genome sequence of Annulohypoxylon stygium, Aspergillus mulundensis, Berkeleyomyces basicola (syn. Thielaviopsis basicola), Ceratocystis smalleyi, two Cercospora beticola strains, Coleophoma cylindrospora, Fusarium fracticaudum, Phialophora cf. hyalina, and Morchella septimelata.</title>
        <authorList>
            <person name="Wingfield B.D."/>
            <person name="Bills G.F."/>
            <person name="Dong Y."/>
            <person name="Huang W."/>
            <person name="Nel W.J."/>
            <person name="Swalarsk-Parry B.S."/>
            <person name="Vaghefi N."/>
            <person name="Wilken P.M."/>
            <person name="An Z."/>
            <person name="de Beer Z.W."/>
            <person name="De Vos L."/>
            <person name="Chen L."/>
            <person name="Duong T.A."/>
            <person name="Gao Y."/>
            <person name="Hammerbacher A."/>
            <person name="Kikkert J.R."/>
            <person name="Li Y."/>
            <person name="Li H."/>
            <person name="Li K."/>
            <person name="Li Q."/>
            <person name="Liu X."/>
            <person name="Ma X."/>
            <person name="Naidoo K."/>
            <person name="Pethybridge S.J."/>
            <person name="Sun J."/>
            <person name="Steenkamp E.T."/>
            <person name="van der Nest M.A."/>
            <person name="van Wyk S."/>
            <person name="Wingfield M.J."/>
            <person name="Xiong C."/>
            <person name="Yue Q."/>
            <person name="Zhang X."/>
        </authorList>
    </citation>
    <scope>NUCLEOTIDE SEQUENCE [LARGE SCALE GENOMIC DNA]</scope>
    <source>
        <strain evidence="7 8">BP5796</strain>
    </source>
</reference>
<dbReference type="OrthoDB" id="3750842at2759"/>
<comment type="subcellular location">
    <subcellularLocation>
        <location evidence="1">Membrane</location>
        <topology evidence="1">Multi-pass membrane protein</topology>
    </subcellularLocation>
</comment>
<evidence type="ECO:0000256" key="3">
    <source>
        <dbReference type="ARBA" id="ARBA00022989"/>
    </source>
</evidence>
<feature type="transmembrane region" description="Helical" evidence="6">
    <location>
        <begin position="12"/>
        <end position="31"/>
    </location>
</feature>
<keyword evidence="4 6" id="KW-0472">Membrane</keyword>
<dbReference type="GO" id="GO:0016020">
    <property type="term" value="C:membrane"/>
    <property type="evidence" value="ECO:0007669"/>
    <property type="project" value="UniProtKB-SubCell"/>
</dbReference>
<feature type="transmembrane region" description="Helical" evidence="6">
    <location>
        <begin position="101"/>
        <end position="121"/>
    </location>
</feature>
<feature type="transmembrane region" description="Helical" evidence="6">
    <location>
        <begin position="62"/>
        <end position="81"/>
    </location>
</feature>
<evidence type="ECO:0000313" key="7">
    <source>
        <dbReference type="EMBL" id="RDW78511.1"/>
    </source>
</evidence>
<dbReference type="InterPro" id="IPR013901">
    <property type="entry name" value="Anthrone_oxy"/>
</dbReference>
<evidence type="ECO:0000256" key="6">
    <source>
        <dbReference type="SAM" id="Phobius"/>
    </source>
</evidence>
<dbReference type="PANTHER" id="PTHR35042">
    <property type="entry name" value="ANTHRONE OXYGENASE ENCC"/>
    <property type="match status" value="1"/>
</dbReference>
<protein>
    <recommendedName>
        <fullName evidence="9">DUF1772-domain-containing protein</fullName>
    </recommendedName>
</protein>
<dbReference type="AlphaFoldDB" id="A0A3D8RXH3"/>
<dbReference type="EMBL" id="PDLN01000008">
    <property type="protein sequence ID" value="RDW78511.1"/>
    <property type="molecule type" value="Genomic_DNA"/>
</dbReference>
<keyword evidence="8" id="KW-1185">Reference proteome</keyword>
<evidence type="ECO:0000256" key="5">
    <source>
        <dbReference type="ARBA" id="ARBA00034313"/>
    </source>
</evidence>
<organism evidence="7 8">
    <name type="scientific">Coleophoma crateriformis</name>
    <dbReference type="NCBI Taxonomy" id="565419"/>
    <lineage>
        <taxon>Eukaryota</taxon>
        <taxon>Fungi</taxon>
        <taxon>Dikarya</taxon>
        <taxon>Ascomycota</taxon>
        <taxon>Pezizomycotina</taxon>
        <taxon>Leotiomycetes</taxon>
        <taxon>Helotiales</taxon>
        <taxon>Dermateaceae</taxon>
        <taxon>Coleophoma</taxon>
    </lineage>
</organism>
<comment type="caution">
    <text evidence="7">The sequence shown here is derived from an EMBL/GenBank/DDBJ whole genome shotgun (WGS) entry which is preliminary data.</text>
</comment>
<dbReference type="Proteomes" id="UP000256328">
    <property type="component" value="Unassembled WGS sequence"/>
</dbReference>
<evidence type="ECO:0000256" key="2">
    <source>
        <dbReference type="ARBA" id="ARBA00022692"/>
    </source>
</evidence>
<name>A0A3D8RXH3_9HELO</name>
<evidence type="ECO:0000313" key="8">
    <source>
        <dbReference type="Proteomes" id="UP000256328"/>
    </source>
</evidence>
<evidence type="ECO:0000256" key="4">
    <source>
        <dbReference type="ARBA" id="ARBA00023136"/>
    </source>
</evidence>
<proteinExistence type="inferred from homology"/>
<comment type="similarity">
    <text evidence="5">Belongs to the anthrone oxygenase family.</text>
</comment>
<sequence>MSPSAPIRIAQILGITTSAIYSGTVLYQYLVMLPSYISISQTNPVKAVEKWYGMHIMSKGRLAPAALAGVLINAFLTVRYYTSTPSSVVLLGSSAVAEWKMYALTTACFATFIPWTAKVMLPINFELEHYHLRTGEVGDERAKALLVAWRNKSVVRAAPAGAAAVIGAWLASW</sequence>
<evidence type="ECO:0000256" key="1">
    <source>
        <dbReference type="ARBA" id="ARBA00004141"/>
    </source>
</evidence>
<keyword evidence="3 6" id="KW-1133">Transmembrane helix</keyword>
<gene>
    <name evidence="7" type="ORF">BP5796_06363</name>
</gene>
<evidence type="ECO:0008006" key="9">
    <source>
        <dbReference type="Google" id="ProtNLM"/>
    </source>
</evidence>
<accession>A0A3D8RXH3</accession>
<dbReference type="Pfam" id="PF08592">
    <property type="entry name" value="Anthrone_oxy"/>
    <property type="match status" value="1"/>
</dbReference>
<dbReference type="PANTHER" id="PTHR35042:SF1">
    <property type="entry name" value="DUF1772-DOMAIN-CONTAINING PROTEIN"/>
    <property type="match status" value="1"/>
</dbReference>
<keyword evidence="2 6" id="KW-0812">Transmembrane</keyword>